<accession>A0ABC8BK08</accession>
<protein>
    <submittedName>
        <fullName evidence="2">Uncharacterized protein</fullName>
    </submittedName>
</protein>
<sequence>MGRIWNSKAVKYASLSFALIASIIGFFSNVGGVLSLVKEVTPNDEPLVAIQGRLTAVFRHPSLTSNQDDAALSIQIRNYSDSPVTLIAGSLSVQDAMTLAVAKSGAKGGGCTLGPDRNNNTPITIAPGGTQWLSLGSNVELRGVSKFLTEERLSEVFVHQLSNTHFSIAQLTYVDQLNEFFQQTYGADSKLKVKLQSTSGGEHVFFFPLATGKDLFAKDGSLHHDWFIATWKNWRDVGSLGGYKCYMKAES</sequence>
<evidence type="ECO:0000313" key="3">
    <source>
        <dbReference type="Proteomes" id="UP000005729"/>
    </source>
</evidence>
<keyword evidence="1" id="KW-0812">Transmembrane</keyword>
<name>A0ABC8BK08_PSESS</name>
<dbReference type="AlphaFoldDB" id="A0ABC8BK08"/>
<dbReference type="Proteomes" id="UP000005729">
    <property type="component" value="Chromosome"/>
</dbReference>
<reference evidence="2 3" key="1">
    <citation type="journal article" date="2010" name="Environ. Microbiol.">
        <title>Annotation and overview of the Pseudomonas savastanoi pv. savastanoi NCPPB 3335 draft genome reveals the virulence gene complement of a tumour-inducing pathogen of woody hosts.</title>
        <authorList>
            <person name="Rodriguez-Palenzuela P."/>
            <person name="Matas I.M."/>
            <person name="Murillo J."/>
            <person name="Lopez-Solanilla E."/>
            <person name="Bardaji L."/>
            <person name="Perez-Martinez I."/>
            <person name="Rodriguez-Moskera M.E."/>
            <person name="Penyalver R."/>
            <person name="Lopez M.M."/>
            <person name="Quesada J.M."/>
            <person name="Biehl B.S."/>
            <person name="Perna N.T."/>
            <person name="Glasner J.D."/>
            <person name="Cabot E.L."/>
            <person name="Neeno-Eckwall E."/>
            <person name="Ramos C."/>
        </authorList>
    </citation>
    <scope>NUCLEOTIDE SEQUENCE [LARGE SCALE GENOMIC DNA]</scope>
    <source>
        <strain evidence="2 3">NCPPB 3335</strain>
    </source>
</reference>
<keyword evidence="1" id="KW-0472">Membrane</keyword>
<dbReference type="EMBL" id="CP008742">
    <property type="protein sequence ID" value="ARD14199.1"/>
    <property type="molecule type" value="Genomic_DNA"/>
</dbReference>
<gene>
    <name evidence="2" type="ORF">PSA3335_25965</name>
</gene>
<feature type="transmembrane region" description="Helical" evidence="1">
    <location>
        <begin position="12"/>
        <end position="37"/>
    </location>
</feature>
<proteinExistence type="predicted"/>
<organism evidence="2 3">
    <name type="scientific">Pseudomonas savastanoi pv. savastanoi NCPPB 3335</name>
    <dbReference type="NCBI Taxonomy" id="693985"/>
    <lineage>
        <taxon>Bacteria</taxon>
        <taxon>Pseudomonadati</taxon>
        <taxon>Pseudomonadota</taxon>
        <taxon>Gammaproteobacteria</taxon>
        <taxon>Pseudomonadales</taxon>
        <taxon>Pseudomonadaceae</taxon>
        <taxon>Pseudomonas</taxon>
    </lineage>
</organism>
<dbReference type="KEGG" id="psav:PSA3335_25965"/>
<evidence type="ECO:0000256" key="1">
    <source>
        <dbReference type="SAM" id="Phobius"/>
    </source>
</evidence>
<keyword evidence="1" id="KW-1133">Transmembrane helix</keyword>
<dbReference type="RefSeq" id="WP_002551485.1">
    <property type="nucleotide sequence ID" value="NZ_CP008742.1"/>
</dbReference>
<evidence type="ECO:0000313" key="2">
    <source>
        <dbReference type="EMBL" id="ARD14199.1"/>
    </source>
</evidence>